<dbReference type="Pfam" id="PF00749">
    <property type="entry name" value="tRNA-synt_1c"/>
    <property type="match status" value="1"/>
</dbReference>
<evidence type="ECO:0000256" key="1">
    <source>
        <dbReference type="ARBA" id="ARBA00007894"/>
    </source>
</evidence>
<dbReference type="SUPFAM" id="SSF48163">
    <property type="entry name" value="An anticodon-binding domain of class I aminoacyl-tRNA synthetases"/>
    <property type="match status" value="1"/>
</dbReference>
<feature type="binding site" evidence="8">
    <location>
        <position position="258"/>
    </location>
    <ligand>
        <name>ATP</name>
        <dbReference type="ChEBI" id="CHEBI:30616"/>
    </ligand>
</feature>
<dbReference type="PRINTS" id="PR00987">
    <property type="entry name" value="TRNASYNTHGLU"/>
</dbReference>
<dbReference type="Gene3D" id="3.90.800.10">
    <property type="entry name" value="Glutamyl-tRNA Synthetase, Domain 3"/>
    <property type="match status" value="1"/>
</dbReference>
<keyword evidence="7 8" id="KW-0030">Aminoacyl-tRNA synthetase</keyword>
<dbReference type="InterPro" id="IPR020061">
    <property type="entry name" value="Glu_tRNA_lig_a-bdl"/>
</dbReference>
<evidence type="ECO:0000256" key="3">
    <source>
        <dbReference type="ARBA" id="ARBA00022598"/>
    </source>
</evidence>
<proteinExistence type="inferred from homology"/>
<evidence type="ECO:0000256" key="4">
    <source>
        <dbReference type="ARBA" id="ARBA00022741"/>
    </source>
</evidence>
<sequence>MSSDVRVRFCPSPTGTPHVGLIRTALFNWAYARHTGGKLVFRIEDTDAARDSEESYQQLLEALSWLGLGWDEGVEVGGPHEPYRQSQRADIYRDVINKLVTGGHVYESYSSPDEVEARHKAAGRDPKLGYDNFDRELTEEQKEAFRSEGRDPVLRLRMPDEDIVVNDLVRGTITFPAGSVPDFVVVRANGKPLYTLVNPVDDALMDITHVLRGEDLLSSTPRQVALYQALIAVGVAEIVPQFGHLPYVMGQGNKKLSKRDPESNLFLHRDRGFIPEGLLNYLALLGWSIGPDRDVFSIDELIEKFDIQDVNPNPARFDQKKAEAINGSQIRLLDPETFRARLVPYLQAEGYLGESLSAEQEQILTDAAPLIQERIALLGEAPDMLGFLFVSDAALDIQEDALAGLKGDPAEVLTSSIAVLDELDDWTVEALQTALKAELVERLGMKPRLAFGPLRTAVSGRRVSPPLFESMEILGRESTLTRLRALAGKLG</sequence>
<dbReference type="CDD" id="cd00808">
    <property type="entry name" value="GluRS_core"/>
    <property type="match status" value="1"/>
</dbReference>
<feature type="short sequence motif" description="'HIGH' region" evidence="8">
    <location>
        <begin position="11"/>
        <end position="21"/>
    </location>
</feature>
<dbReference type="Gene3D" id="1.10.10.350">
    <property type="match status" value="1"/>
</dbReference>
<dbReference type="HAMAP" id="MF_00022">
    <property type="entry name" value="Glu_tRNA_synth_type1"/>
    <property type="match status" value="1"/>
</dbReference>
<feature type="domain" description="Aminoacyl-tRNA synthetase class I anticodon-binding" evidence="10">
    <location>
        <begin position="340"/>
        <end position="485"/>
    </location>
</feature>
<comment type="subunit">
    <text evidence="8">Monomer.</text>
</comment>
<dbReference type="Gene3D" id="1.10.8.70">
    <property type="entry name" value="Glutamate-tRNA synthetase, class I, anticodon-binding domain 1"/>
    <property type="match status" value="1"/>
</dbReference>
<dbReference type="InterPro" id="IPR000924">
    <property type="entry name" value="Glu/Gln-tRNA-synth"/>
</dbReference>
<evidence type="ECO:0000313" key="12">
    <source>
        <dbReference type="Proteomes" id="UP001209083"/>
    </source>
</evidence>
<comment type="similarity">
    <text evidence="1 8">Belongs to the class-I aminoacyl-tRNA synthetase family. Glutamate--tRNA ligase type 1 subfamily.</text>
</comment>
<dbReference type="SUPFAM" id="SSF52374">
    <property type="entry name" value="Nucleotidylyl transferase"/>
    <property type="match status" value="1"/>
</dbReference>
<organism evidence="11 12">
    <name type="scientific">Saxibacter everestensis</name>
    <dbReference type="NCBI Taxonomy" id="2909229"/>
    <lineage>
        <taxon>Bacteria</taxon>
        <taxon>Bacillati</taxon>
        <taxon>Actinomycetota</taxon>
        <taxon>Actinomycetes</taxon>
        <taxon>Micrococcales</taxon>
        <taxon>Brevibacteriaceae</taxon>
        <taxon>Saxibacter</taxon>
    </lineage>
</organism>
<evidence type="ECO:0000256" key="6">
    <source>
        <dbReference type="ARBA" id="ARBA00022917"/>
    </source>
</evidence>
<feature type="domain" description="Glutamyl/glutaminyl-tRNA synthetase class Ib catalytic" evidence="9">
    <location>
        <begin position="5"/>
        <end position="321"/>
    </location>
</feature>
<protein>
    <recommendedName>
        <fullName evidence="8">Glutamate--tRNA ligase</fullName>
        <ecNumber evidence="8">6.1.1.17</ecNumber>
    </recommendedName>
    <alternativeName>
        <fullName evidence="8">Glutamyl-tRNA synthetase</fullName>
        <shortName evidence="8">GluRS</shortName>
    </alternativeName>
</protein>
<dbReference type="Gene3D" id="1.10.1160.10">
    <property type="entry name" value="Glutamyl-trna Synthetase, Domain 2"/>
    <property type="match status" value="1"/>
</dbReference>
<dbReference type="InterPro" id="IPR049940">
    <property type="entry name" value="GluQ/Sye"/>
</dbReference>
<gene>
    <name evidence="8 11" type="primary">gltX</name>
    <name evidence="11" type="ORF">LWF01_04495</name>
</gene>
<dbReference type="InterPro" id="IPR020058">
    <property type="entry name" value="Glu/Gln-tRNA-synth_Ib_cat-dom"/>
</dbReference>
<dbReference type="EC" id="6.1.1.17" evidence="8"/>
<dbReference type="RefSeq" id="WP_349639848.1">
    <property type="nucleotide sequence ID" value="NZ_CP090958.1"/>
</dbReference>
<keyword evidence="3 8" id="KW-0436">Ligase</keyword>
<comment type="subcellular location">
    <subcellularLocation>
        <location evidence="8">Cytoplasm</location>
    </subcellularLocation>
</comment>
<comment type="function">
    <text evidence="8">Catalyzes the attachment of glutamate to tRNA(Glu) in a two-step reaction: glutamate is first activated by ATP to form Glu-AMP and then transferred to the acceptor end of tRNA(Glu).</text>
</comment>
<dbReference type="Gene3D" id="3.40.50.620">
    <property type="entry name" value="HUPs"/>
    <property type="match status" value="1"/>
</dbReference>
<keyword evidence="4 8" id="KW-0547">Nucleotide-binding</keyword>
<keyword evidence="12" id="KW-1185">Reference proteome</keyword>
<dbReference type="GO" id="GO:0004818">
    <property type="term" value="F:glutamate-tRNA ligase activity"/>
    <property type="evidence" value="ECO:0007669"/>
    <property type="project" value="UniProtKB-EC"/>
</dbReference>
<dbReference type="Pfam" id="PF19269">
    <property type="entry name" value="Anticodon_2"/>
    <property type="match status" value="1"/>
</dbReference>
<dbReference type="NCBIfam" id="TIGR00464">
    <property type="entry name" value="gltX_bact"/>
    <property type="match status" value="1"/>
</dbReference>
<dbReference type="EMBL" id="CP090958">
    <property type="protein sequence ID" value="WGW13040.1"/>
    <property type="molecule type" value="Genomic_DNA"/>
</dbReference>
<dbReference type="InterPro" id="IPR020751">
    <property type="entry name" value="aa-tRNA-synth_I_codon-bd_sub2"/>
</dbReference>
<dbReference type="InterPro" id="IPR008925">
    <property type="entry name" value="aa_tRNA-synth_I_cd-bd_sf"/>
</dbReference>
<evidence type="ECO:0000259" key="10">
    <source>
        <dbReference type="Pfam" id="PF19269"/>
    </source>
</evidence>
<reference evidence="11 12" key="1">
    <citation type="submission" date="2023-05" db="EMBL/GenBank/DDBJ databases">
        <title>Lithophilousrod everest ZFBP1038 complete genpme.</title>
        <authorList>
            <person name="Tian M."/>
        </authorList>
    </citation>
    <scope>NUCLEOTIDE SEQUENCE [LARGE SCALE GENOMIC DNA]</scope>
    <source>
        <strain evidence="11 12">ZFBP1038</strain>
    </source>
</reference>
<evidence type="ECO:0000256" key="8">
    <source>
        <dbReference type="HAMAP-Rule" id="MF_00022"/>
    </source>
</evidence>
<accession>A0ABY8QXY4</accession>
<evidence type="ECO:0000313" key="11">
    <source>
        <dbReference type="EMBL" id="WGW13040.1"/>
    </source>
</evidence>
<evidence type="ECO:0000256" key="2">
    <source>
        <dbReference type="ARBA" id="ARBA00022490"/>
    </source>
</evidence>
<comment type="catalytic activity">
    <reaction evidence="8">
        <text>tRNA(Glu) + L-glutamate + ATP = L-glutamyl-tRNA(Glu) + AMP + diphosphate</text>
        <dbReference type="Rhea" id="RHEA:23540"/>
        <dbReference type="Rhea" id="RHEA-COMP:9663"/>
        <dbReference type="Rhea" id="RHEA-COMP:9680"/>
        <dbReference type="ChEBI" id="CHEBI:29985"/>
        <dbReference type="ChEBI" id="CHEBI:30616"/>
        <dbReference type="ChEBI" id="CHEBI:33019"/>
        <dbReference type="ChEBI" id="CHEBI:78442"/>
        <dbReference type="ChEBI" id="CHEBI:78520"/>
        <dbReference type="ChEBI" id="CHEBI:456215"/>
        <dbReference type="EC" id="6.1.1.17"/>
    </reaction>
</comment>
<dbReference type="InterPro" id="IPR045462">
    <property type="entry name" value="aa-tRNA-synth_I_cd-bd"/>
</dbReference>
<dbReference type="PANTHER" id="PTHR43311">
    <property type="entry name" value="GLUTAMATE--TRNA LIGASE"/>
    <property type="match status" value="1"/>
</dbReference>
<dbReference type="PANTHER" id="PTHR43311:SF2">
    <property type="entry name" value="GLUTAMATE--TRNA LIGASE, MITOCHONDRIAL-RELATED"/>
    <property type="match status" value="1"/>
</dbReference>
<keyword evidence="2 8" id="KW-0963">Cytoplasm</keyword>
<dbReference type="InterPro" id="IPR014729">
    <property type="entry name" value="Rossmann-like_a/b/a_fold"/>
</dbReference>
<name>A0ABY8QXY4_9MICO</name>
<dbReference type="InterPro" id="IPR004527">
    <property type="entry name" value="Glu-tRNA-ligase_bac/mito"/>
</dbReference>
<keyword evidence="6 8" id="KW-0648">Protein biosynthesis</keyword>
<evidence type="ECO:0000256" key="7">
    <source>
        <dbReference type="ARBA" id="ARBA00023146"/>
    </source>
</evidence>
<dbReference type="InterPro" id="IPR033910">
    <property type="entry name" value="GluRS_core"/>
</dbReference>
<keyword evidence="5 8" id="KW-0067">ATP-binding</keyword>
<comment type="caution">
    <text evidence="8">Lacks conserved residue(s) required for the propagation of feature annotation.</text>
</comment>
<feature type="short sequence motif" description="'KMSKS' region" evidence="8">
    <location>
        <begin position="255"/>
        <end position="259"/>
    </location>
</feature>
<evidence type="ECO:0000259" key="9">
    <source>
        <dbReference type="Pfam" id="PF00749"/>
    </source>
</evidence>
<dbReference type="InterPro" id="IPR020752">
    <property type="entry name" value="Glu-tRNA-synth_I_codon-bd_sub1"/>
</dbReference>
<dbReference type="Proteomes" id="UP001209083">
    <property type="component" value="Chromosome"/>
</dbReference>
<evidence type="ECO:0000256" key="5">
    <source>
        <dbReference type="ARBA" id="ARBA00022840"/>
    </source>
</evidence>